<protein>
    <recommendedName>
        <fullName evidence="1">Thioredoxin domain-containing protein</fullName>
    </recommendedName>
</protein>
<dbReference type="PROSITE" id="PS51352">
    <property type="entry name" value="THIOREDOXIN_2"/>
    <property type="match status" value="1"/>
</dbReference>
<dbReference type="InterPro" id="IPR050553">
    <property type="entry name" value="Thioredoxin_ResA/DsbE_sf"/>
</dbReference>
<dbReference type="Proteomes" id="UP000696485">
    <property type="component" value="Unassembled WGS sequence"/>
</dbReference>
<dbReference type="InterPro" id="IPR013766">
    <property type="entry name" value="Thioredoxin_domain"/>
</dbReference>
<evidence type="ECO:0000259" key="1">
    <source>
        <dbReference type="PROSITE" id="PS51352"/>
    </source>
</evidence>
<proteinExistence type="predicted"/>
<sequence length="242" mass="27300">MAPNAEVDPKEELLQDAFNDILWAPFEDKYDDWHEEPYWAAVEQFKIKSKEIGFDDPLVALSYPNLSTYESIRDKLKEVPPGCFRRGWVSPLKRIDIAATIAPLELMSGRKYNGERVVVLDFWATWCKPCIQAAPVLSDLAEKYPEIAVLGINNQGVFIPKPYEPEVVAKCLEENKSKFRYSAYIDTAEGHACATVFKKTEYKAIPCLIVALDGEVKYVGSESKGFRAALEEAVKEAAPKEE</sequence>
<dbReference type="PANTHER" id="PTHR42852:SF13">
    <property type="entry name" value="PROTEIN DIPZ"/>
    <property type="match status" value="1"/>
</dbReference>
<organism evidence="2 3">
    <name type="scientific">Podila minutissima</name>
    <dbReference type="NCBI Taxonomy" id="64525"/>
    <lineage>
        <taxon>Eukaryota</taxon>
        <taxon>Fungi</taxon>
        <taxon>Fungi incertae sedis</taxon>
        <taxon>Mucoromycota</taxon>
        <taxon>Mortierellomycotina</taxon>
        <taxon>Mortierellomycetes</taxon>
        <taxon>Mortierellales</taxon>
        <taxon>Mortierellaceae</taxon>
        <taxon>Podila</taxon>
    </lineage>
</organism>
<dbReference type="AlphaFoldDB" id="A0A9P5VPQ9"/>
<dbReference type="Gene3D" id="3.40.30.10">
    <property type="entry name" value="Glutaredoxin"/>
    <property type="match status" value="1"/>
</dbReference>
<dbReference type="Pfam" id="PF00085">
    <property type="entry name" value="Thioredoxin"/>
    <property type="match status" value="1"/>
</dbReference>
<dbReference type="EMBL" id="JAAAUY010000065">
    <property type="protein sequence ID" value="KAF9336278.1"/>
    <property type="molecule type" value="Genomic_DNA"/>
</dbReference>
<dbReference type="InterPro" id="IPR036249">
    <property type="entry name" value="Thioredoxin-like_sf"/>
</dbReference>
<comment type="caution">
    <text evidence="2">The sequence shown here is derived from an EMBL/GenBank/DDBJ whole genome shotgun (WGS) entry which is preliminary data.</text>
</comment>
<dbReference type="PANTHER" id="PTHR42852">
    <property type="entry name" value="THIOL:DISULFIDE INTERCHANGE PROTEIN DSBE"/>
    <property type="match status" value="1"/>
</dbReference>
<reference evidence="2" key="1">
    <citation type="journal article" date="2020" name="Fungal Divers.">
        <title>Resolving the Mortierellaceae phylogeny through synthesis of multi-gene phylogenetics and phylogenomics.</title>
        <authorList>
            <person name="Vandepol N."/>
            <person name="Liber J."/>
            <person name="Desiro A."/>
            <person name="Na H."/>
            <person name="Kennedy M."/>
            <person name="Barry K."/>
            <person name="Grigoriev I.V."/>
            <person name="Miller A.N."/>
            <person name="O'Donnell K."/>
            <person name="Stajich J.E."/>
            <person name="Bonito G."/>
        </authorList>
    </citation>
    <scope>NUCLEOTIDE SEQUENCE</scope>
    <source>
        <strain evidence="2">NVP1</strain>
    </source>
</reference>
<feature type="domain" description="Thioredoxin" evidence="1">
    <location>
        <begin position="57"/>
        <end position="242"/>
    </location>
</feature>
<keyword evidence="3" id="KW-1185">Reference proteome</keyword>
<accession>A0A9P5VPQ9</accession>
<dbReference type="CDD" id="cd02966">
    <property type="entry name" value="TlpA_like_family"/>
    <property type="match status" value="1"/>
</dbReference>
<name>A0A9P5VPQ9_9FUNG</name>
<evidence type="ECO:0000313" key="2">
    <source>
        <dbReference type="EMBL" id="KAF9336278.1"/>
    </source>
</evidence>
<dbReference type="SUPFAM" id="SSF52833">
    <property type="entry name" value="Thioredoxin-like"/>
    <property type="match status" value="1"/>
</dbReference>
<gene>
    <name evidence="2" type="ORF">BG006_009125</name>
</gene>
<evidence type="ECO:0000313" key="3">
    <source>
        <dbReference type="Proteomes" id="UP000696485"/>
    </source>
</evidence>